<protein>
    <submittedName>
        <fullName evidence="1">Uncharacterized protein</fullName>
    </submittedName>
</protein>
<reference evidence="1 2" key="1">
    <citation type="journal article" date="2005" name="DNA Res.">
        <title>Complete genome sequence of the facultative anaerobic magnetotactic bacterium Magnetospirillum sp. strain AMB-1.</title>
        <authorList>
            <person name="Matsunaga T."/>
            <person name="Okamura Y."/>
            <person name="Fukuda Y."/>
            <person name="Wahyudi A.T."/>
            <person name="Murase Y."/>
            <person name="Takeyama H."/>
        </authorList>
    </citation>
    <scope>NUCLEOTIDE SEQUENCE [LARGE SCALE GENOMIC DNA]</scope>
    <source>
        <strain evidence="2">ATCC 700264 / AMB-1</strain>
    </source>
</reference>
<dbReference type="STRING" id="342108.amb1512"/>
<dbReference type="EMBL" id="AP007255">
    <property type="protein sequence ID" value="BAE50316.1"/>
    <property type="molecule type" value="Genomic_DNA"/>
</dbReference>
<accession>Q2W759</accession>
<organism evidence="1 2">
    <name type="scientific">Paramagnetospirillum magneticum (strain ATCC 700264 / AMB-1)</name>
    <name type="common">Magnetospirillum magneticum</name>
    <dbReference type="NCBI Taxonomy" id="342108"/>
    <lineage>
        <taxon>Bacteria</taxon>
        <taxon>Pseudomonadati</taxon>
        <taxon>Pseudomonadota</taxon>
        <taxon>Alphaproteobacteria</taxon>
        <taxon>Rhodospirillales</taxon>
        <taxon>Magnetospirillaceae</taxon>
        <taxon>Paramagnetospirillum</taxon>
    </lineage>
</organism>
<dbReference type="HOGENOM" id="CLU_2219933_0_0_5"/>
<keyword evidence="2" id="KW-1185">Reference proteome</keyword>
<dbReference type="Proteomes" id="UP000007058">
    <property type="component" value="Chromosome"/>
</dbReference>
<gene>
    <name evidence="1" type="ordered locus">amb1512</name>
</gene>
<sequence>MPRPFLLLVDFDGRLESRQAERLALGRLLPEPRILFAWDKGQAIGYLAEAMVPDHLIRDAIGERGQFVTMELASPGQWATDGFGEAHKWLSRHVGRPSARDRGKAP</sequence>
<name>Q2W759_PARM1</name>
<dbReference type="AlphaFoldDB" id="Q2W759"/>
<dbReference type="KEGG" id="mag:amb1512"/>
<evidence type="ECO:0000313" key="1">
    <source>
        <dbReference type="EMBL" id="BAE50316.1"/>
    </source>
</evidence>
<proteinExistence type="predicted"/>
<evidence type="ECO:0000313" key="2">
    <source>
        <dbReference type="Proteomes" id="UP000007058"/>
    </source>
</evidence>